<dbReference type="Proteomes" id="UP000095283">
    <property type="component" value="Unplaced"/>
</dbReference>
<keyword evidence="2" id="KW-1185">Reference proteome</keyword>
<dbReference type="SUPFAM" id="SSF81321">
    <property type="entry name" value="Family A G protein-coupled receptor-like"/>
    <property type="match status" value="1"/>
</dbReference>
<keyword evidence="1" id="KW-1133">Transmembrane helix</keyword>
<keyword evidence="1" id="KW-0812">Transmembrane</keyword>
<reference evidence="3" key="1">
    <citation type="submission" date="2016-11" db="UniProtKB">
        <authorList>
            <consortium name="WormBaseParasite"/>
        </authorList>
    </citation>
    <scope>IDENTIFICATION</scope>
</reference>
<feature type="transmembrane region" description="Helical" evidence="1">
    <location>
        <begin position="20"/>
        <end position="42"/>
    </location>
</feature>
<keyword evidence="1" id="KW-0472">Membrane</keyword>
<proteinExistence type="predicted"/>
<evidence type="ECO:0000313" key="3">
    <source>
        <dbReference type="WBParaSite" id="Hba_13280"/>
    </source>
</evidence>
<evidence type="ECO:0000313" key="2">
    <source>
        <dbReference type="Proteomes" id="UP000095283"/>
    </source>
</evidence>
<protein>
    <submittedName>
        <fullName evidence="3">G_PROTEIN_RECEP_F1_2 domain-containing protein</fullName>
    </submittedName>
</protein>
<name>A0A1I7X7B1_HETBA</name>
<evidence type="ECO:0000256" key="1">
    <source>
        <dbReference type="SAM" id="Phobius"/>
    </source>
</evidence>
<organism evidence="2 3">
    <name type="scientific">Heterorhabditis bacteriophora</name>
    <name type="common">Entomopathogenic nematode worm</name>
    <dbReference type="NCBI Taxonomy" id="37862"/>
    <lineage>
        <taxon>Eukaryota</taxon>
        <taxon>Metazoa</taxon>
        <taxon>Ecdysozoa</taxon>
        <taxon>Nematoda</taxon>
        <taxon>Chromadorea</taxon>
        <taxon>Rhabditida</taxon>
        <taxon>Rhabditina</taxon>
        <taxon>Rhabditomorpha</taxon>
        <taxon>Strongyloidea</taxon>
        <taxon>Heterorhabditidae</taxon>
        <taxon>Heterorhabditis</taxon>
    </lineage>
</organism>
<sequence>MVVTASAYTLAVIAFERSHAYAMISLVWLIALVANVLMLFMYEEQTYNLNGLTCTPIHAPVYHFANQNSIDNDNSTEEVDAVSRKPSVLEKLSAKLTLGAKNTVAKPK</sequence>
<dbReference type="AlphaFoldDB" id="A0A1I7X7B1"/>
<accession>A0A1I7X7B1</accession>
<dbReference type="WBParaSite" id="Hba_13280">
    <property type="protein sequence ID" value="Hba_13280"/>
    <property type="gene ID" value="Hba_13280"/>
</dbReference>